<keyword evidence="3" id="KW-0539">Nucleus</keyword>
<feature type="region of interest" description="Disordered" evidence="5">
    <location>
        <begin position="1"/>
        <end position="43"/>
    </location>
</feature>
<feature type="domain" description="Timeless N-terminal" evidence="6">
    <location>
        <begin position="72"/>
        <end position="356"/>
    </location>
</feature>
<dbReference type="GO" id="GO:0031298">
    <property type="term" value="C:replication fork protection complex"/>
    <property type="evidence" value="ECO:0007669"/>
    <property type="project" value="TreeGrafter"/>
</dbReference>
<protein>
    <submittedName>
        <fullName evidence="7">Timeless protein-domain-containing protein</fullName>
    </submittedName>
</protein>
<evidence type="ECO:0000259" key="6">
    <source>
        <dbReference type="Pfam" id="PF04821"/>
    </source>
</evidence>
<evidence type="ECO:0000256" key="4">
    <source>
        <dbReference type="ARBA" id="ARBA00023306"/>
    </source>
</evidence>
<evidence type="ECO:0000256" key="1">
    <source>
        <dbReference type="ARBA" id="ARBA00004123"/>
    </source>
</evidence>
<dbReference type="Proteomes" id="UP000267251">
    <property type="component" value="Unassembled WGS sequence"/>
</dbReference>
<evidence type="ECO:0000313" key="8">
    <source>
        <dbReference type="Proteomes" id="UP000267251"/>
    </source>
</evidence>
<accession>A0A4P9Y8G3</accession>
<keyword evidence="2" id="KW-0236">DNA replication inhibitor</keyword>
<dbReference type="GO" id="GO:0003677">
    <property type="term" value="F:DNA binding"/>
    <property type="evidence" value="ECO:0007669"/>
    <property type="project" value="TreeGrafter"/>
</dbReference>
<dbReference type="PANTHER" id="PTHR22940:SF4">
    <property type="entry name" value="PROTEIN TIMELESS HOMOLOG"/>
    <property type="match status" value="1"/>
</dbReference>
<feature type="compositionally biased region" description="Basic and acidic residues" evidence="5">
    <location>
        <begin position="1"/>
        <end position="12"/>
    </location>
</feature>
<proteinExistence type="predicted"/>
<feature type="compositionally biased region" description="Acidic residues" evidence="5">
    <location>
        <begin position="13"/>
        <end position="38"/>
    </location>
</feature>
<evidence type="ECO:0000256" key="3">
    <source>
        <dbReference type="ARBA" id="ARBA00023242"/>
    </source>
</evidence>
<dbReference type="PANTHER" id="PTHR22940">
    <property type="entry name" value="TIMEOUT/TIMELESS-2"/>
    <property type="match status" value="1"/>
</dbReference>
<organism evidence="7 8">
    <name type="scientific">Piptocephalis cylindrospora</name>
    <dbReference type="NCBI Taxonomy" id="1907219"/>
    <lineage>
        <taxon>Eukaryota</taxon>
        <taxon>Fungi</taxon>
        <taxon>Fungi incertae sedis</taxon>
        <taxon>Zoopagomycota</taxon>
        <taxon>Zoopagomycotina</taxon>
        <taxon>Zoopagomycetes</taxon>
        <taxon>Zoopagales</taxon>
        <taxon>Piptocephalidaceae</taxon>
        <taxon>Piptocephalis</taxon>
    </lineage>
</organism>
<sequence length="865" mass="98676">MTKEDQRQRDREEEQDGEEEGEEELYGDEEEGEEEDEGNPSLLDPILEDHILSICTALGGPELDEVTGKESYALGDECLDCLKDLKRFLREDDQLPDKPLLRTLGNWKMVQTDLLPIFLLSAPCQSKEQGWLAGACVELLVPLTWPIDARIPHYVERRALLWKLKELFLGPGALPALFHILMKRLAIPARERTAREGALLRLTLTLLRNLLAIPDPLVSALDGASREVQERGRMQERLILSLSRTRILQLLLTMASSCRNMEIRSLKGLVLECCLLVIQSTDPRSLRSRVRASTVGKGRDNPEQALSQSERYKGVRAVMEEVEKEEGGVLGGFSAQVISTKMPRTTRHARFGGALEVALPDGRHLPLLQQARGNVSFDTQMHPRKKTLPVRTVTKSSLAIPPSRTLGAEASKCLMETLDGFLQSCFNEIIPLRLAELERETLELEDGLERDHLIWSSIVDLCLSYLLSKDPKDLSEGDLLNISSVMTKEAFRYVGKRMMISLDEKRLDELYSSVGAYRSMLLAICHLSDLPGSERCHQVAQNLQDKLFYEKTTLDFLKVLCDYPGFTDPRYLDRLFELVHISIHLLENYVHTKTEMYVRRSKKDDMIKERRARKKRKQLEEAQANGDEVIEEDHIAIDVDPDGDLETREEGDGEMEGGEKSQRRMIKEKKFDFEVFERSFGREGTVLLYCTFLQRYLTTPVGDRTRMHLTGQSILRVVGMFQRIYTTHKIRAVFWKVSILLLFQDILQRCDRPNLDGHSPEGQLVHFIRRCLRHFFILHRRYPLLLVEAMFPKLPGDVRSIQEAGRGPKEGPGEVGTSLGDISMREEEEEEEEGRSMTSMKEEGTYHGASMTEKEMFMTGTLNGM</sequence>
<reference evidence="8" key="1">
    <citation type="journal article" date="2018" name="Nat. Microbiol.">
        <title>Leveraging single-cell genomics to expand the fungal tree of life.</title>
        <authorList>
            <person name="Ahrendt S.R."/>
            <person name="Quandt C.A."/>
            <person name="Ciobanu D."/>
            <person name="Clum A."/>
            <person name="Salamov A."/>
            <person name="Andreopoulos B."/>
            <person name="Cheng J.F."/>
            <person name="Woyke T."/>
            <person name="Pelin A."/>
            <person name="Henrissat B."/>
            <person name="Reynolds N.K."/>
            <person name="Benny G.L."/>
            <person name="Smith M.E."/>
            <person name="James T.Y."/>
            <person name="Grigoriev I.V."/>
        </authorList>
    </citation>
    <scope>NUCLEOTIDE SEQUENCE [LARGE SCALE GENOMIC DNA]</scope>
</reference>
<name>A0A4P9Y8G3_9FUNG</name>
<dbReference type="GO" id="GO:0043111">
    <property type="term" value="P:replication fork arrest"/>
    <property type="evidence" value="ECO:0007669"/>
    <property type="project" value="TreeGrafter"/>
</dbReference>
<gene>
    <name evidence="7" type="ORF">BJ684DRAFT_18290</name>
</gene>
<dbReference type="InterPro" id="IPR044998">
    <property type="entry name" value="Timeless"/>
</dbReference>
<keyword evidence="8" id="KW-1185">Reference proteome</keyword>
<feature type="region of interest" description="Disordered" evidence="5">
    <location>
        <begin position="289"/>
        <end position="308"/>
    </location>
</feature>
<dbReference type="GO" id="GO:0006281">
    <property type="term" value="P:DNA repair"/>
    <property type="evidence" value="ECO:0007669"/>
    <property type="project" value="TreeGrafter"/>
</dbReference>
<dbReference type="InterPro" id="IPR006906">
    <property type="entry name" value="Timeless_N"/>
</dbReference>
<dbReference type="EMBL" id="KZ987736">
    <property type="protein sequence ID" value="RKP15388.1"/>
    <property type="molecule type" value="Genomic_DNA"/>
</dbReference>
<keyword evidence="4" id="KW-0131">Cell cycle</keyword>
<feature type="region of interest" description="Disordered" evidence="5">
    <location>
        <begin position="801"/>
        <end position="846"/>
    </location>
</feature>
<evidence type="ECO:0000313" key="7">
    <source>
        <dbReference type="EMBL" id="RKP15388.1"/>
    </source>
</evidence>
<dbReference type="Pfam" id="PF04821">
    <property type="entry name" value="TIMELESS"/>
    <property type="match status" value="1"/>
</dbReference>
<dbReference type="OrthoDB" id="310853at2759"/>
<evidence type="ECO:0000256" key="2">
    <source>
        <dbReference type="ARBA" id="ARBA00022880"/>
    </source>
</evidence>
<comment type="subcellular location">
    <subcellularLocation>
        <location evidence="1">Nucleus</location>
    </subcellularLocation>
</comment>
<dbReference type="GO" id="GO:0000076">
    <property type="term" value="P:DNA replication checkpoint signaling"/>
    <property type="evidence" value="ECO:0007669"/>
    <property type="project" value="TreeGrafter"/>
</dbReference>
<feature type="region of interest" description="Disordered" evidence="5">
    <location>
        <begin position="641"/>
        <end position="661"/>
    </location>
</feature>
<evidence type="ECO:0000256" key="5">
    <source>
        <dbReference type="SAM" id="MobiDB-lite"/>
    </source>
</evidence>
<dbReference type="AlphaFoldDB" id="A0A4P9Y8G3"/>